<accession>A0A652YM74</accession>
<comment type="caution">
    <text evidence="2">The sequence shown here is derived from an EMBL/GenBank/DDBJ whole genome shotgun (WGS) entry which is preliminary data.</text>
</comment>
<sequence>MLIVFGLVVLVFAATAAVARPLSNCSHAHPIAGNFGVCSYDVDHHGRSRGRRLGKTVRPPIAVEKETP</sequence>
<feature type="chain" id="PRO_5038743515" description="Secreted protein" evidence="1">
    <location>
        <begin position="20"/>
        <end position="68"/>
    </location>
</feature>
<feature type="signal peptide" evidence="1">
    <location>
        <begin position="1"/>
        <end position="19"/>
    </location>
</feature>
<evidence type="ECO:0000313" key="2">
    <source>
        <dbReference type="EMBL" id="TYQ02575.1"/>
    </source>
</evidence>
<name>A0A652YM74_NOCGL</name>
<evidence type="ECO:0008006" key="3">
    <source>
        <dbReference type="Google" id="ProtNLM"/>
    </source>
</evidence>
<proteinExistence type="predicted"/>
<dbReference type="AlphaFoldDB" id="A0A652YM74"/>
<keyword evidence="1" id="KW-0732">Signal</keyword>
<evidence type="ECO:0000256" key="1">
    <source>
        <dbReference type="SAM" id="SignalP"/>
    </source>
</evidence>
<dbReference type="EMBL" id="VNIQ01000006">
    <property type="protein sequence ID" value="TYQ02575.1"/>
    <property type="molecule type" value="Genomic_DNA"/>
</dbReference>
<reference evidence="2" key="1">
    <citation type="submission" date="2019-07" db="EMBL/GenBank/DDBJ databases">
        <title>Genomic Encyclopedia of Type Strains, Phase IV (KMG-IV): sequencing the most valuable type-strain genomes for metagenomic binning, comparative biology and taxonomic classification.</title>
        <authorList>
            <person name="Goeker M."/>
        </authorList>
    </citation>
    <scope>NUCLEOTIDE SEQUENCE</scope>
    <source>
        <strain evidence="2">DSM 44596</strain>
    </source>
</reference>
<organism evidence="2">
    <name type="scientific">Nocardia globerula</name>
    <dbReference type="NCBI Taxonomy" id="1818"/>
    <lineage>
        <taxon>Bacteria</taxon>
        <taxon>Bacillati</taxon>
        <taxon>Actinomycetota</taxon>
        <taxon>Actinomycetes</taxon>
        <taxon>Mycobacteriales</taxon>
        <taxon>Nocardiaceae</taxon>
        <taxon>Nocardia</taxon>
    </lineage>
</organism>
<protein>
    <recommendedName>
        <fullName evidence="3">Secreted protein</fullName>
    </recommendedName>
</protein>
<gene>
    <name evidence="2" type="ORF">FNL38_106395</name>
</gene>